<organism evidence="1 2">
    <name type="scientific">Nitrosopumilus ureiphilus</name>
    <dbReference type="NCBI Taxonomy" id="1470067"/>
    <lineage>
        <taxon>Archaea</taxon>
        <taxon>Nitrososphaerota</taxon>
        <taxon>Nitrososphaeria</taxon>
        <taxon>Nitrosopumilales</taxon>
        <taxon>Nitrosopumilaceae</taxon>
        <taxon>Nitrosopumilus</taxon>
    </lineage>
</organism>
<proteinExistence type="predicted"/>
<dbReference type="GeneID" id="56068340"/>
<dbReference type="Proteomes" id="UP000509478">
    <property type="component" value="Chromosome"/>
</dbReference>
<keyword evidence="2" id="KW-1185">Reference proteome</keyword>
<sequence>MNAQFIDRTIRKWKTRLFIKKPVFWTTDFKIWKQLGGIKIRFNSKQVWGSIHTPQNIVFINLKKNGTQEELEDTIIHELIHAKYPKLSEKKLKEKIVRITKIKYAD</sequence>
<evidence type="ECO:0008006" key="3">
    <source>
        <dbReference type="Google" id="ProtNLM"/>
    </source>
</evidence>
<name>A0A7D5M987_9ARCH</name>
<dbReference type="RefSeq" id="WP_179371158.1">
    <property type="nucleotide sequence ID" value="NZ_CP026995.1"/>
</dbReference>
<protein>
    <recommendedName>
        <fullName evidence="3">SprT-like domain-containing protein</fullName>
    </recommendedName>
</protein>
<gene>
    <name evidence="1" type="ORF">C5F50_09510</name>
</gene>
<evidence type="ECO:0000313" key="1">
    <source>
        <dbReference type="EMBL" id="QLH07288.1"/>
    </source>
</evidence>
<reference evidence="1 2" key="1">
    <citation type="submission" date="2018-02" db="EMBL/GenBank/DDBJ databases">
        <title>Complete genome of Nitrosopumilus ureaphilus PS0.</title>
        <authorList>
            <person name="Qin W."/>
            <person name="Zheng Y."/>
            <person name="Stahl D.A."/>
        </authorList>
    </citation>
    <scope>NUCLEOTIDE SEQUENCE [LARGE SCALE GENOMIC DNA]</scope>
    <source>
        <strain evidence="1 2">PS0</strain>
    </source>
</reference>
<accession>A0A7D5M987</accession>
<dbReference type="KEGG" id="nue:C5F50_09510"/>
<evidence type="ECO:0000313" key="2">
    <source>
        <dbReference type="Proteomes" id="UP000509478"/>
    </source>
</evidence>
<dbReference type="AlphaFoldDB" id="A0A7D5M987"/>
<dbReference type="EMBL" id="CP026995">
    <property type="protein sequence ID" value="QLH07288.1"/>
    <property type="molecule type" value="Genomic_DNA"/>
</dbReference>